<dbReference type="STRING" id="29421.B2M20_07590"/>
<evidence type="ECO:0000256" key="5">
    <source>
        <dbReference type="ARBA" id="ARBA00007731"/>
    </source>
</evidence>
<dbReference type="InterPro" id="IPR038019">
    <property type="entry name" value="PRib_AMP_CycHydrolase_sf"/>
</dbReference>
<evidence type="ECO:0000256" key="4">
    <source>
        <dbReference type="ARBA" id="ARBA00005204"/>
    </source>
</evidence>
<dbReference type="GO" id="GO:0000287">
    <property type="term" value="F:magnesium ion binding"/>
    <property type="evidence" value="ECO:0007669"/>
    <property type="project" value="UniProtKB-UniRule"/>
</dbReference>
<name>A0A1V4HZF4_NITVU</name>
<reference evidence="13 14" key="1">
    <citation type="submission" date="2017-02" db="EMBL/GenBank/DDBJ databases">
        <title>Genome sequence of the nitrite-oxidizing bacterium Nitrobacter vulgaris strain Ab1.</title>
        <authorList>
            <person name="Mellbye B.L."/>
            <person name="Davis E.W."/>
            <person name="Spieck E."/>
            <person name="Chang J.H."/>
            <person name="Bottomley P.J."/>
            <person name="Sayavedra-Soto L.A."/>
        </authorList>
    </citation>
    <scope>NUCLEOTIDE SEQUENCE [LARGE SCALE GENOMIC DNA]</scope>
    <source>
        <strain evidence="13 14">Ab1</strain>
    </source>
</reference>
<keyword evidence="9 11" id="KW-0378">Hydrolase</keyword>
<dbReference type="PANTHER" id="PTHR42945:SF1">
    <property type="entry name" value="HISTIDINE BIOSYNTHESIS BIFUNCTIONAL PROTEIN HIS7"/>
    <property type="match status" value="1"/>
</dbReference>
<evidence type="ECO:0000256" key="6">
    <source>
        <dbReference type="ARBA" id="ARBA00008299"/>
    </source>
</evidence>
<dbReference type="GO" id="GO:0005737">
    <property type="term" value="C:cytoplasm"/>
    <property type="evidence" value="ECO:0007669"/>
    <property type="project" value="UniProtKB-SubCell"/>
</dbReference>
<dbReference type="OrthoDB" id="9795769at2"/>
<feature type="domain" description="Phosphoribosyl-AMP cyclohydrolase" evidence="12">
    <location>
        <begin position="40"/>
        <end position="113"/>
    </location>
</feature>
<keyword evidence="10 11" id="KW-0368">Histidine biosynthesis</keyword>
<dbReference type="InterPro" id="IPR026660">
    <property type="entry name" value="PRA-CH"/>
</dbReference>
<evidence type="ECO:0000256" key="3">
    <source>
        <dbReference type="ARBA" id="ARBA00005169"/>
    </source>
</evidence>
<feature type="binding site" evidence="11">
    <location>
        <position position="104"/>
    </location>
    <ligand>
        <name>Zn(2+)</name>
        <dbReference type="ChEBI" id="CHEBI:29105"/>
        <note>ligand shared between dimeric partners</note>
    </ligand>
</feature>
<dbReference type="Pfam" id="PF01502">
    <property type="entry name" value="PRA-CH"/>
    <property type="match status" value="1"/>
</dbReference>
<comment type="similarity">
    <text evidence="11">Belongs to the PRA-CH family.</text>
</comment>
<dbReference type="GO" id="GO:0004635">
    <property type="term" value="F:phosphoribosyl-AMP cyclohydrolase activity"/>
    <property type="evidence" value="ECO:0007669"/>
    <property type="project" value="UniProtKB-UniRule"/>
</dbReference>
<dbReference type="RefSeq" id="WP_079446463.1">
    <property type="nucleotide sequence ID" value="NZ_MWPQ01000033.1"/>
</dbReference>
<comment type="pathway">
    <text evidence="3 11">Amino-acid biosynthesis; L-histidine biosynthesis; L-histidine from 5-phospho-alpha-D-ribose 1-diphosphate: step 3/9.</text>
</comment>
<keyword evidence="11" id="KW-0479">Metal-binding</keyword>
<dbReference type="PANTHER" id="PTHR42945">
    <property type="entry name" value="HISTIDINE BIOSYNTHESIS BIFUNCTIONAL PROTEIN"/>
    <property type="match status" value="1"/>
</dbReference>
<evidence type="ECO:0000256" key="11">
    <source>
        <dbReference type="HAMAP-Rule" id="MF_01021"/>
    </source>
</evidence>
<dbReference type="InterPro" id="IPR002496">
    <property type="entry name" value="PRib_AMP_CycHydrolase_dom"/>
</dbReference>
<protein>
    <recommendedName>
        <fullName evidence="11">Phosphoribosyl-AMP cyclohydrolase</fullName>
        <shortName evidence="11">PRA-CH</shortName>
        <ecNumber evidence="11">3.5.4.19</ecNumber>
    </recommendedName>
</protein>
<accession>A0A1V4HZF4</accession>
<dbReference type="Gene3D" id="3.10.20.810">
    <property type="entry name" value="Phosphoribosyl-AMP cyclohydrolase"/>
    <property type="match status" value="1"/>
</dbReference>
<dbReference type="EC" id="3.5.4.19" evidence="11"/>
<comment type="cofactor">
    <cofactor evidence="11">
        <name>Mg(2+)</name>
        <dbReference type="ChEBI" id="CHEBI:18420"/>
    </cofactor>
    <text evidence="11">Binds 1 Mg(2+) ion per subunit.</text>
</comment>
<comment type="cofactor">
    <cofactor evidence="11">
        <name>Zn(2+)</name>
        <dbReference type="ChEBI" id="CHEBI:29105"/>
    </cofactor>
    <text evidence="11">Binds 1 zinc ion per subunit.</text>
</comment>
<keyword evidence="11" id="KW-0460">Magnesium</keyword>
<dbReference type="Gene3D" id="4.10.80.70">
    <property type="match status" value="1"/>
</dbReference>
<comment type="subunit">
    <text evidence="11">Homodimer.</text>
</comment>
<dbReference type="AlphaFoldDB" id="A0A1V4HZF4"/>
<dbReference type="GO" id="GO:0000105">
    <property type="term" value="P:L-histidine biosynthetic process"/>
    <property type="evidence" value="ECO:0007669"/>
    <property type="project" value="UniProtKB-UniRule"/>
</dbReference>
<comment type="catalytic activity">
    <reaction evidence="1 11">
        <text>1-(5-phospho-beta-D-ribosyl)-5'-AMP + H2O = 1-(5-phospho-beta-D-ribosyl)-5-[(5-phospho-beta-D-ribosylamino)methylideneamino]imidazole-4-carboxamide</text>
        <dbReference type="Rhea" id="RHEA:20049"/>
        <dbReference type="ChEBI" id="CHEBI:15377"/>
        <dbReference type="ChEBI" id="CHEBI:58435"/>
        <dbReference type="ChEBI" id="CHEBI:59457"/>
        <dbReference type="EC" id="3.5.4.19"/>
    </reaction>
</comment>
<keyword evidence="14" id="KW-1185">Reference proteome</keyword>
<dbReference type="UniPathway" id="UPA00031">
    <property type="reaction ID" value="UER00008"/>
</dbReference>
<dbReference type="GO" id="GO:0004636">
    <property type="term" value="F:phosphoribosyl-ATP diphosphatase activity"/>
    <property type="evidence" value="ECO:0007669"/>
    <property type="project" value="UniProtKB-EC"/>
</dbReference>
<evidence type="ECO:0000256" key="10">
    <source>
        <dbReference type="ARBA" id="ARBA00023102"/>
    </source>
</evidence>
<comment type="catalytic activity">
    <reaction evidence="2">
        <text>1-(5-phospho-beta-D-ribosyl)-ATP + H2O = 1-(5-phospho-beta-D-ribosyl)-5'-AMP + diphosphate + H(+)</text>
        <dbReference type="Rhea" id="RHEA:22828"/>
        <dbReference type="ChEBI" id="CHEBI:15377"/>
        <dbReference type="ChEBI" id="CHEBI:15378"/>
        <dbReference type="ChEBI" id="CHEBI:33019"/>
        <dbReference type="ChEBI" id="CHEBI:59457"/>
        <dbReference type="ChEBI" id="CHEBI:73183"/>
        <dbReference type="EC" id="3.6.1.31"/>
    </reaction>
</comment>
<keyword evidence="11" id="KW-0862">Zinc</keyword>
<keyword evidence="8 11" id="KW-0028">Amino-acid biosynthesis</keyword>
<comment type="pathway">
    <text evidence="4">Amino-acid biosynthesis; L-histidine biosynthesis; L-histidine from 5-phospho-alpha-D-ribose 1-diphosphate: step 2/9.</text>
</comment>
<dbReference type="FunFam" id="3.10.20.810:FF:000001">
    <property type="entry name" value="Histidine biosynthesis bifunctional protein HisIE"/>
    <property type="match status" value="1"/>
</dbReference>
<gene>
    <name evidence="11" type="primary">hisI</name>
    <name evidence="13" type="ORF">B2M20_07590</name>
</gene>
<feature type="binding site" evidence="11">
    <location>
        <position position="91"/>
    </location>
    <ligand>
        <name>Mg(2+)</name>
        <dbReference type="ChEBI" id="CHEBI:18420"/>
    </ligand>
</feature>
<evidence type="ECO:0000313" key="14">
    <source>
        <dbReference type="Proteomes" id="UP000189940"/>
    </source>
</evidence>
<dbReference type="Proteomes" id="UP000189940">
    <property type="component" value="Unassembled WGS sequence"/>
</dbReference>
<evidence type="ECO:0000256" key="8">
    <source>
        <dbReference type="ARBA" id="ARBA00022605"/>
    </source>
</evidence>
<organism evidence="13 14">
    <name type="scientific">Nitrobacter vulgaris</name>
    <dbReference type="NCBI Taxonomy" id="29421"/>
    <lineage>
        <taxon>Bacteria</taxon>
        <taxon>Pseudomonadati</taxon>
        <taxon>Pseudomonadota</taxon>
        <taxon>Alphaproteobacteria</taxon>
        <taxon>Hyphomicrobiales</taxon>
        <taxon>Nitrobacteraceae</taxon>
        <taxon>Nitrobacter</taxon>
    </lineage>
</organism>
<keyword evidence="7 11" id="KW-0963">Cytoplasm</keyword>
<dbReference type="SUPFAM" id="SSF141734">
    <property type="entry name" value="HisI-like"/>
    <property type="match status" value="1"/>
</dbReference>
<evidence type="ECO:0000256" key="2">
    <source>
        <dbReference type="ARBA" id="ARBA00001460"/>
    </source>
</evidence>
<sequence>MSGSKPSSEVEEGLVFQPRFDASGLVTCVATDAKTGDVLMVAHMNEEALRRTVETGDAWYYSRSRKALWRKGESSGQIQRVIEMRTDCDQDAVWIKVEQQGAACHTGRRSCFYRAVTKGDGDKIGLSFVDADRLFDPADVYGAKA</sequence>
<comment type="similarity">
    <text evidence="5">In the C-terminal section; belongs to the PRA-PH family.</text>
</comment>
<dbReference type="GO" id="GO:0008270">
    <property type="term" value="F:zinc ion binding"/>
    <property type="evidence" value="ECO:0007669"/>
    <property type="project" value="UniProtKB-UniRule"/>
</dbReference>
<feature type="binding site" evidence="11">
    <location>
        <position position="88"/>
    </location>
    <ligand>
        <name>Zn(2+)</name>
        <dbReference type="ChEBI" id="CHEBI:29105"/>
        <note>ligand shared between dimeric partners</note>
    </ligand>
</feature>
<feature type="binding site" evidence="11">
    <location>
        <position position="111"/>
    </location>
    <ligand>
        <name>Zn(2+)</name>
        <dbReference type="ChEBI" id="CHEBI:29105"/>
        <note>ligand shared between dimeric partners</note>
    </ligand>
</feature>
<dbReference type="HAMAP" id="MF_01021">
    <property type="entry name" value="HisI"/>
    <property type="match status" value="1"/>
</dbReference>
<dbReference type="NCBIfam" id="NF000768">
    <property type="entry name" value="PRK00051.1"/>
    <property type="match status" value="1"/>
</dbReference>
<evidence type="ECO:0000259" key="12">
    <source>
        <dbReference type="Pfam" id="PF01502"/>
    </source>
</evidence>
<evidence type="ECO:0000256" key="7">
    <source>
        <dbReference type="ARBA" id="ARBA00022490"/>
    </source>
</evidence>
<evidence type="ECO:0000256" key="1">
    <source>
        <dbReference type="ARBA" id="ARBA00000024"/>
    </source>
</evidence>
<evidence type="ECO:0000256" key="9">
    <source>
        <dbReference type="ARBA" id="ARBA00022801"/>
    </source>
</evidence>
<proteinExistence type="inferred from homology"/>
<feature type="binding site" evidence="11">
    <location>
        <position position="89"/>
    </location>
    <ligand>
        <name>Mg(2+)</name>
        <dbReference type="ChEBI" id="CHEBI:18420"/>
    </ligand>
</feature>
<comment type="subcellular location">
    <subcellularLocation>
        <location evidence="11">Cytoplasm</location>
    </subcellularLocation>
</comment>
<evidence type="ECO:0000313" key="13">
    <source>
        <dbReference type="EMBL" id="OPH83337.1"/>
    </source>
</evidence>
<feature type="binding site" evidence="11">
    <location>
        <position position="87"/>
    </location>
    <ligand>
        <name>Mg(2+)</name>
        <dbReference type="ChEBI" id="CHEBI:18420"/>
    </ligand>
</feature>
<comment type="function">
    <text evidence="11">Catalyzes the hydrolysis of the adenine ring of phosphoribosyl-AMP.</text>
</comment>
<comment type="similarity">
    <text evidence="6">In the N-terminal section; belongs to the PRA-CH family.</text>
</comment>
<comment type="caution">
    <text evidence="13">The sequence shown here is derived from an EMBL/GenBank/DDBJ whole genome shotgun (WGS) entry which is preliminary data.</text>
</comment>
<dbReference type="EMBL" id="MWPQ01000033">
    <property type="protein sequence ID" value="OPH83337.1"/>
    <property type="molecule type" value="Genomic_DNA"/>
</dbReference>